<dbReference type="KEGG" id="pdf:CD630DERM_17710"/>
<evidence type="ECO:0000313" key="4">
    <source>
        <dbReference type="EMBL" id="HBH1542961.1"/>
    </source>
</evidence>
<dbReference type="EMBL" id="LK933149">
    <property type="protein sequence ID" value="CDT41699.1"/>
    <property type="molecule type" value="Genomic_DNA"/>
</dbReference>
<dbReference type="EMBL" id="LK932516">
    <property type="protein sequence ID" value="CDS87595.1"/>
    <property type="molecule type" value="Genomic_DNA"/>
</dbReference>
<dbReference type="Proteomes" id="UP000411588">
    <property type="component" value="Unassembled WGS sequence"/>
</dbReference>
<evidence type="ECO:0000313" key="8">
    <source>
        <dbReference type="EMBL" id="VHX93032.1"/>
    </source>
</evidence>
<dbReference type="EMBL" id="LK932360">
    <property type="protein sequence ID" value="CDS84242.1"/>
    <property type="molecule type" value="Genomic_DNA"/>
</dbReference>
<dbReference type="PATRIC" id="fig|1496.1371.peg.3054"/>
<reference evidence="4" key="4">
    <citation type="submission" date="2021-06" db="EMBL/GenBank/DDBJ databases">
        <authorList>
            <consortium name="NCBI Pathogen Detection Project"/>
        </authorList>
    </citation>
    <scope>NUCLEOTIDE SEQUENCE</scope>
    <source>
        <strain evidence="5">Clostridioides</strain>
        <strain evidence="4">HN1000</strain>
    </source>
</reference>
<dbReference type="NCBIfam" id="TIGR01909">
    <property type="entry name" value="C_GCAxxG_C_C"/>
    <property type="match status" value="1"/>
</dbReference>
<protein>
    <submittedName>
        <fullName evidence="6">C_GCAxxG_C_C family protein</fullName>
    </submittedName>
    <submittedName>
        <fullName evidence="1 4">Monooxygenase</fullName>
    </submittedName>
</protein>
<evidence type="ECO:0000313" key="2">
    <source>
        <dbReference type="EMBL" id="CDS87595.1"/>
    </source>
</evidence>
<dbReference type="EMBL" id="CAADAN010000003">
    <property type="protein sequence ID" value="VFD30916.1"/>
    <property type="molecule type" value="Genomic_DNA"/>
</dbReference>
<evidence type="ECO:0000313" key="10">
    <source>
        <dbReference type="Proteomes" id="UP000372533"/>
    </source>
</evidence>
<gene>
    <name evidence="3" type="ORF">BN1095_470045</name>
    <name evidence="2" type="ORF">BN1096_620118</name>
    <name evidence="1" type="ORF">BN1097_250120</name>
    <name evidence="4" type="ORF">KRM00_002465</name>
    <name evidence="5" type="ORF">KRQ00_001268</name>
    <name evidence="8" type="ORF">SAMEA1402366_00221</name>
    <name evidence="7" type="ORF">SAMEA1402399_01322</name>
    <name evidence="6" type="ORF">SAMEA3375112_03788</name>
</gene>
<accession>A0A031WJ27</accession>
<dbReference type="EMBL" id="DAEPXK010000026">
    <property type="protein sequence ID" value="HBH1542961.1"/>
    <property type="molecule type" value="Genomic_DNA"/>
</dbReference>
<dbReference type="Proteomes" id="UP000372533">
    <property type="component" value="Unassembled WGS sequence"/>
</dbReference>
<dbReference type="InterPro" id="IPR010181">
    <property type="entry name" value="CGCAxxGCC_motif"/>
</dbReference>
<dbReference type="AlphaFoldDB" id="A0A031WJ27"/>
<reference evidence="8 10" key="3">
    <citation type="submission" date="2019-04" db="EMBL/GenBank/DDBJ databases">
        <authorList>
            <consortium name="Pathogen Informatics"/>
        </authorList>
    </citation>
    <scope>NUCLEOTIDE SEQUENCE [LARGE SCALE GENOMIC DNA]</scope>
    <source>
        <strain evidence="11">clo34</strain>
        <strain evidence="7">Clo34</strain>
        <strain evidence="10">tl291</strain>
        <strain evidence="8">Tl291</strain>
        <strain evidence="6 9">VRECD0157</strain>
    </source>
</reference>
<dbReference type="OMA" id="KYGTLEC"/>
<reference evidence="1" key="1">
    <citation type="submission" date="2014-07" db="EMBL/GenBank/DDBJ databases">
        <authorList>
            <person name="Monot Marc"/>
        </authorList>
    </citation>
    <scope>NUCLEOTIDE SEQUENCE</scope>
    <source>
        <strain evidence="3">7032989</strain>
        <strain evidence="1">7032994</strain>
    </source>
</reference>
<evidence type="ECO:0000313" key="1">
    <source>
        <dbReference type="EMBL" id="CDS84242.1"/>
    </source>
</evidence>
<dbReference type="EMBL" id="CAAJVP010000001">
    <property type="protein sequence ID" value="VHX93032.1"/>
    <property type="molecule type" value="Genomic_DNA"/>
</dbReference>
<evidence type="ECO:0000313" key="9">
    <source>
        <dbReference type="Proteomes" id="UP000189137"/>
    </source>
</evidence>
<reference evidence="4" key="2">
    <citation type="journal article" date="2018" name="Genome Biol.">
        <title>SKESA: strategic k-mer extension for scrupulous assemblies.</title>
        <authorList>
            <person name="Souvorov A."/>
            <person name="Agarwala R."/>
            <person name="Lipman D.J."/>
        </authorList>
    </citation>
    <scope>NUCLEOTIDE SEQUENCE</scope>
    <source>
        <strain evidence="5">Clostridioides</strain>
        <strain evidence="4">HN1000</strain>
    </source>
</reference>
<evidence type="ECO:0000313" key="11">
    <source>
        <dbReference type="Proteomes" id="UP000411588"/>
    </source>
</evidence>
<dbReference type="Pfam" id="PF09719">
    <property type="entry name" value="C_GCAxxG_C_C"/>
    <property type="match status" value="1"/>
</dbReference>
<dbReference type="SUPFAM" id="SSF48695">
    <property type="entry name" value="Multiheme cytochromes"/>
    <property type="match status" value="1"/>
</dbReference>
<keyword evidence="1" id="KW-0503">Monooxygenase</keyword>
<name>A0A031WJ27_CLODI</name>
<dbReference type="Proteomes" id="UP000878956">
    <property type="component" value="Unassembled WGS sequence"/>
</dbReference>
<dbReference type="GeneID" id="66354187"/>
<dbReference type="RefSeq" id="WP_003430265.1">
    <property type="nucleotide sequence ID" value="NZ_AP025558.1"/>
</dbReference>
<evidence type="ECO:0000313" key="5">
    <source>
        <dbReference type="EMBL" id="HBH2619529.1"/>
    </source>
</evidence>
<dbReference type="EMBL" id="FUPS01000017">
    <property type="protein sequence ID" value="SJT13619.1"/>
    <property type="molecule type" value="Genomic_DNA"/>
</dbReference>
<dbReference type="EMBL" id="DAEQIJ010000004">
    <property type="protein sequence ID" value="HBH2619529.1"/>
    <property type="molecule type" value="Genomic_DNA"/>
</dbReference>
<dbReference type="Proteomes" id="UP000879542">
    <property type="component" value="Unassembled WGS sequence"/>
</dbReference>
<dbReference type="InterPro" id="IPR036280">
    <property type="entry name" value="Multihaem_cyt_sf"/>
</dbReference>
<dbReference type="Proteomes" id="UP000189137">
    <property type="component" value="Unassembled WGS sequence"/>
</dbReference>
<evidence type="ECO:0000313" key="6">
    <source>
        <dbReference type="EMBL" id="SJT13619.1"/>
    </source>
</evidence>
<evidence type="ECO:0000313" key="7">
    <source>
        <dbReference type="EMBL" id="VFD30916.1"/>
    </source>
</evidence>
<dbReference type="GO" id="GO:0004497">
    <property type="term" value="F:monooxygenase activity"/>
    <property type="evidence" value="ECO:0007669"/>
    <property type="project" value="UniProtKB-KW"/>
</dbReference>
<sequence length="125" mass="13684">MCDKVIASKYHEKGFNCAESVIKAYNEEFNTDIPVCLGSGLGSGCGVASLCGAVNASNIIIGYVKGRNHEDESTKAKVYAKDLTTTVRKEYGSELCIDLKKDLVACREIMDFAYDSLKETLKKEL</sequence>
<organism evidence="1">
    <name type="scientific">Clostridioides difficile</name>
    <name type="common">Peptoclostridium difficile</name>
    <dbReference type="NCBI Taxonomy" id="1496"/>
    <lineage>
        <taxon>Bacteria</taxon>
        <taxon>Bacillati</taxon>
        <taxon>Bacillota</taxon>
        <taxon>Clostridia</taxon>
        <taxon>Peptostreptococcales</taxon>
        <taxon>Peptostreptococcaceae</taxon>
        <taxon>Clostridioides</taxon>
    </lineage>
</organism>
<proteinExistence type="predicted"/>
<evidence type="ECO:0000313" key="3">
    <source>
        <dbReference type="EMBL" id="CDT41699.1"/>
    </source>
</evidence>
<keyword evidence="1" id="KW-0560">Oxidoreductase</keyword>